<keyword evidence="4" id="KW-1185">Reference proteome</keyword>
<dbReference type="InterPro" id="IPR001296">
    <property type="entry name" value="Glyco_trans_1"/>
</dbReference>
<name>B8GDE9_METPE</name>
<reference evidence="3 4" key="1">
    <citation type="journal article" date="2015" name="Genome Announc.">
        <title>Complete Genome Sequence of Methanosphaerula palustris E1-9CT, a Hydrogenotrophic Methanogen Isolated from a Minerotrophic Fen Peatland.</title>
        <authorList>
            <person name="Cadillo-Quiroz H."/>
            <person name="Browne P."/>
            <person name="Kyrpides N."/>
            <person name="Woyke T."/>
            <person name="Goodwin L."/>
            <person name="Detter C."/>
            <person name="Yavitt J.B."/>
            <person name="Zinder S.H."/>
        </authorList>
    </citation>
    <scope>NUCLEOTIDE SEQUENCE [LARGE SCALE GENOMIC DNA]</scope>
    <source>
        <strain evidence="4">ATCC BAA-1556 / DSM 19958 / E1-9c</strain>
    </source>
</reference>
<dbReference type="InterPro" id="IPR050194">
    <property type="entry name" value="Glycosyltransferase_grp1"/>
</dbReference>
<dbReference type="GO" id="GO:0016757">
    <property type="term" value="F:glycosyltransferase activity"/>
    <property type="evidence" value="ECO:0007669"/>
    <property type="project" value="InterPro"/>
</dbReference>
<dbReference type="Proteomes" id="UP000002457">
    <property type="component" value="Chromosome"/>
</dbReference>
<dbReference type="Pfam" id="PF13439">
    <property type="entry name" value="Glyco_transf_4"/>
    <property type="match status" value="1"/>
</dbReference>
<evidence type="ECO:0000313" key="4">
    <source>
        <dbReference type="Proteomes" id="UP000002457"/>
    </source>
</evidence>
<dbReference type="eggNOG" id="arCOG01403">
    <property type="taxonomic scope" value="Archaea"/>
</dbReference>
<keyword evidence="3" id="KW-0808">Transferase</keyword>
<dbReference type="Gene3D" id="3.40.50.2000">
    <property type="entry name" value="Glycogen Phosphorylase B"/>
    <property type="match status" value="2"/>
</dbReference>
<evidence type="ECO:0000259" key="2">
    <source>
        <dbReference type="Pfam" id="PF13439"/>
    </source>
</evidence>
<dbReference type="CAZy" id="GT4">
    <property type="family name" value="Glycosyltransferase Family 4"/>
</dbReference>
<dbReference type="EMBL" id="CP001338">
    <property type="protein sequence ID" value="ACL17300.1"/>
    <property type="molecule type" value="Genomic_DNA"/>
</dbReference>
<dbReference type="PANTHER" id="PTHR45947">
    <property type="entry name" value="SULFOQUINOVOSYL TRANSFERASE SQD2"/>
    <property type="match status" value="1"/>
</dbReference>
<dbReference type="STRING" id="521011.Mpal_1997"/>
<protein>
    <submittedName>
        <fullName evidence="3">Glycosyl transferase group 1</fullName>
    </submittedName>
</protein>
<feature type="domain" description="Glycosyl transferase family 1" evidence="1">
    <location>
        <begin position="195"/>
        <end position="353"/>
    </location>
</feature>
<dbReference type="Pfam" id="PF00534">
    <property type="entry name" value="Glycos_transf_1"/>
    <property type="match status" value="1"/>
</dbReference>
<dbReference type="InterPro" id="IPR028098">
    <property type="entry name" value="Glyco_trans_4-like_N"/>
</dbReference>
<evidence type="ECO:0000313" key="3">
    <source>
        <dbReference type="EMBL" id="ACL17300.1"/>
    </source>
</evidence>
<gene>
    <name evidence="3" type="ordered locus">Mpal_1997</name>
</gene>
<proteinExistence type="predicted"/>
<organism evidence="3 4">
    <name type="scientific">Methanosphaerula palustris (strain ATCC BAA-1556 / DSM 19958 / E1-9c)</name>
    <dbReference type="NCBI Taxonomy" id="521011"/>
    <lineage>
        <taxon>Archaea</taxon>
        <taxon>Methanobacteriati</taxon>
        <taxon>Methanobacteriota</taxon>
        <taxon>Stenosarchaea group</taxon>
        <taxon>Methanomicrobia</taxon>
        <taxon>Methanomicrobiales</taxon>
        <taxon>Methanoregulaceae</taxon>
        <taxon>Methanosphaerula</taxon>
    </lineage>
</organism>
<evidence type="ECO:0000259" key="1">
    <source>
        <dbReference type="Pfam" id="PF00534"/>
    </source>
</evidence>
<dbReference type="SUPFAM" id="SSF53756">
    <property type="entry name" value="UDP-Glycosyltransferase/glycogen phosphorylase"/>
    <property type="match status" value="1"/>
</dbReference>
<dbReference type="AlphaFoldDB" id="B8GDE9"/>
<dbReference type="PANTHER" id="PTHR45947:SF3">
    <property type="entry name" value="SULFOQUINOVOSYL TRANSFERASE SQD2"/>
    <property type="match status" value="1"/>
</dbReference>
<dbReference type="HOGENOM" id="CLU_009583_2_5_2"/>
<accession>B8GDE9</accession>
<sequence>MGSIQVPLFYPFSENMKILVCVSEYYPFGTGIANVAYNIVEDLKRMGHECVVCSPTGPDIKLGSGPLIDRWAIGGLLQFWDLVATCLNGDDYDVVWLHNPMFIRANPFRHSIATVHSTYYDKYQQRIAPVPYYALTAALEKYCLKKTAERAVFTGVSPMLCNDLETIGIDREKIIFIPNGVNTVAFVPPSNDDEKQTIRKKYAIPPTHRVLLSLGRVSDAKRPQTMLEVFDQVRAAIPDLTLIVAGGGEMLEETKALAAEKHLDTVIFLGPVDYDTVVPELYKCADYYLMTSRSEGSPLTLLEAMSSGLPSIVSNLPPLLFIGEEDCGIVVDFNDEQKAAATIIGYLRQENSVQAEKARTYAADHLDWHVITAQYLEQFERLA</sequence>
<dbReference type="CDD" id="cd03801">
    <property type="entry name" value="GT4_PimA-like"/>
    <property type="match status" value="1"/>
</dbReference>
<dbReference type="KEGG" id="mpl:Mpal_1997"/>
<feature type="domain" description="Glycosyltransferase subfamily 4-like N-terminal" evidence="2">
    <location>
        <begin position="31"/>
        <end position="183"/>
    </location>
</feature>